<evidence type="ECO:0008006" key="3">
    <source>
        <dbReference type="Google" id="ProtNLM"/>
    </source>
</evidence>
<evidence type="ECO:0000313" key="2">
    <source>
        <dbReference type="Proteomes" id="UP000640786"/>
    </source>
</evidence>
<dbReference type="EMBL" id="JACSQO010000005">
    <property type="protein sequence ID" value="MBD7944819.1"/>
    <property type="molecule type" value="Genomic_DNA"/>
</dbReference>
<dbReference type="Proteomes" id="UP000640786">
    <property type="component" value="Unassembled WGS sequence"/>
</dbReference>
<reference evidence="1 2" key="1">
    <citation type="submission" date="2020-08" db="EMBL/GenBank/DDBJ databases">
        <title>A Genomic Blueprint of the Chicken Gut Microbiome.</title>
        <authorList>
            <person name="Gilroy R."/>
            <person name="Ravi A."/>
            <person name="Getino M."/>
            <person name="Pursley I."/>
            <person name="Horton D.L."/>
            <person name="Alikhan N.-F."/>
            <person name="Baker D."/>
            <person name="Gharbi K."/>
            <person name="Hall N."/>
            <person name="Watson M."/>
            <person name="Adriaenssens E.M."/>
            <person name="Foster-Nyarko E."/>
            <person name="Jarju S."/>
            <person name="Secka A."/>
            <person name="Antonio M."/>
            <person name="Oren A."/>
            <person name="Chaudhuri R."/>
            <person name="La Ragione R.M."/>
            <person name="Hildebrand F."/>
            <person name="Pallen M.J."/>
        </authorList>
    </citation>
    <scope>NUCLEOTIDE SEQUENCE [LARGE SCALE GENOMIC DNA]</scope>
    <source>
        <strain evidence="1 2">Sa2BUA9</strain>
    </source>
</reference>
<name>A0ABR8RAQ6_9BACI</name>
<protein>
    <recommendedName>
        <fullName evidence="3">SMI1/KNR4 family protein</fullName>
    </recommendedName>
</protein>
<proteinExistence type="predicted"/>
<gene>
    <name evidence="1" type="ORF">H9650_11900</name>
</gene>
<evidence type="ECO:0000313" key="1">
    <source>
        <dbReference type="EMBL" id="MBD7944819.1"/>
    </source>
</evidence>
<accession>A0ABR8RAQ6</accession>
<comment type="caution">
    <text evidence="1">The sequence shown here is derived from an EMBL/GenBank/DDBJ whole genome shotgun (WGS) entry which is preliminary data.</text>
</comment>
<dbReference type="RefSeq" id="WP_151112170.1">
    <property type="nucleotide sequence ID" value="NZ_JACSQO010000005.1"/>
</dbReference>
<keyword evidence="2" id="KW-1185">Reference proteome</keyword>
<sequence>MLMINEEWKEAYGQYDIPNEIHLLHQLENELRNEGLSLSQIAFQPINLFDPYSITPPDLIPFASTGGDGIHFGFLTDFHSVSNLSEAPIVCVSPTNDPPLRYMARNIREFLNLVYSVPYAEMLETMWNYDDEKQVIGLVKEFEKYTSSNWEENRKSILTRYQQVFGTKKLEVLSYFHEVKKDRAESIHMTTLDGLGVLCAKPSIQSKQHFNFPQNRNCDESEVVKMKSFLDQSNELEKLAFVRDANYWYIVTSGYHEAVWELILELLTSLKLKDEVERVSERC</sequence>
<organism evidence="1 2">
    <name type="scientific">Psychrobacillus faecigallinarum</name>
    <dbReference type="NCBI Taxonomy" id="2762235"/>
    <lineage>
        <taxon>Bacteria</taxon>
        <taxon>Bacillati</taxon>
        <taxon>Bacillota</taxon>
        <taxon>Bacilli</taxon>
        <taxon>Bacillales</taxon>
        <taxon>Bacillaceae</taxon>
        <taxon>Psychrobacillus</taxon>
    </lineage>
</organism>